<evidence type="ECO:0000256" key="11">
    <source>
        <dbReference type="ARBA" id="ARBA00023180"/>
    </source>
</evidence>
<dbReference type="GO" id="GO:0000742">
    <property type="term" value="P:karyogamy involved in conjugation with cellular fusion"/>
    <property type="evidence" value="ECO:0007669"/>
    <property type="project" value="InterPro"/>
</dbReference>
<keyword evidence="11" id="KW-0325">Glycoprotein</keyword>
<keyword evidence="9" id="KW-1133">Transmembrane helix</keyword>
<evidence type="ECO:0000256" key="13">
    <source>
        <dbReference type="SAM" id="SignalP"/>
    </source>
</evidence>
<evidence type="ECO:0000256" key="6">
    <source>
        <dbReference type="ARBA" id="ARBA00022692"/>
    </source>
</evidence>
<dbReference type="PANTHER" id="PTHR28012">
    <property type="entry name" value="NUCLEAR FUSION PROTEIN KAR5"/>
    <property type="match status" value="1"/>
</dbReference>
<evidence type="ECO:0000256" key="2">
    <source>
        <dbReference type="ARBA" id="ARBA00004126"/>
    </source>
</evidence>
<dbReference type="InterPro" id="IPR007292">
    <property type="entry name" value="Nuclear_fusion_Kar5"/>
</dbReference>
<evidence type="ECO:0000256" key="7">
    <source>
        <dbReference type="ARBA" id="ARBA00022729"/>
    </source>
</evidence>
<comment type="caution">
    <text evidence="14">The sequence shown here is derived from an EMBL/GenBank/DDBJ whole genome shotgun (WGS) entry which is preliminary data.</text>
</comment>
<organism evidence="14 15">
    <name type="scientific">Diplocarpon coronariae</name>
    <dbReference type="NCBI Taxonomy" id="2795749"/>
    <lineage>
        <taxon>Eukaryota</taxon>
        <taxon>Fungi</taxon>
        <taxon>Dikarya</taxon>
        <taxon>Ascomycota</taxon>
        <taxon>Pezizomycotina</taxon>
        <taxon>Leotiomycetes</taxon>
        <taxon>Helotiales</taxon>
        <taxon>Drepanopezizaceae</taxon>
        <taxon>Diplocarpon</taxon>
    </lineage>
</organism>
<keyword evidence="6" id="KW-0812">Transmembrane</keyword>
<dbReference type="OrthoDB" id="5311848at2759"/>
<evidence type="ECO:0000256" key="12">
    <source>
        <dbReference type="ARBA" id="ARBA00023242"/>
    </source>
</evidence>
<dbReference type="GO" id="GO:0005789">
    <property type="term" value="C:endoplasmic reticulum membrane"/>
    <property type="evidence" value="ECO:0007669"/>
    <property type="project" value="UniProtKB-SubCell"/>
</dbReference>
<comment type="similarity">
    <text evidence="4">Belongs to the KAR5 family.</text>
</comment>
<dbReference type="Proteomes" id="UP000242519">
    <property type="component" value="Unassembled WGS sequence"/>
</dbReference>
<keyword evidence="12" id="KW-0539">Nucleus</keyword>
<dbReference type="PANTHER" id="PTHR28012:SF1">
    <property type="entry name" value="NUCLEAR FUSION PROTEIN KAR5"/>
    <property type="match status" value="1"/>
</dbReference>
<comment type="subcellular location">
    <subcellularLocation>
        <location evidence="3">Endoplasmic reticulum membrane</location>
    </subcellularLocation>
    <subcellularLocation>
        <location evidence="2">Nucleus membrane</location>
    </subcellularLocation>
</comment>
<evidence type="ECO:0000313" key="14">
    <source>
        <dbReference type="EMBL" id="OWP02040.1"/>
    </source>
</evidence>
<name>A0A218Z335_9HELO</name>
<keyword evidence="8" id="KW-0256">Endoplasmic reticulum</keyword>
<feature type="signal peptide" evidence="13">
    <location>
        <begin position="1"/>
        <end position="18"/>
    </location>
</feature>
<feature type="chain" id="PRO_5013143716" evidence="13">
    <location>
        <begin position="19"/>
        <end position="434"/>
    </location>
</feature>
<reference evidence="14 15" key="1">
    <citation type="submission" date="2017-04" db="EMBL/GenBank/DDBJ databases">
        <title>Draft genome sequence of Marssonina coronaria NL1: causal agent of apple blotch.</title>
        <authorList>
            <person name="Cheng Q."/>
        </authorList>
    </citation>
    <scope>NUCLEOTIDE SEQUENCE [LARGE SCALE GENOMIC DNA]</scope>
    <source>
        <strain evidence="14 15">NL1</strain>
    </source>
</reference>
<dbReference type="EMBL" id="MZNU01000252">
    <property type="protein sequence ID" value="OWP02040.1"/>
    <property type="molecule type" value="Genomic_DNA"/>
</dbReference>
<evidence type="ECO:0000256" key="10">
    <source>
        <dbReference type="ARBA" id="ARBA00023136"/>
    </source>
</evidence>
<evidence type="ECO:0000256" key="1">
    <source>
        <dbReference type="ARBA" id="ARBA00003389"/>
    </source>
</evidence>
<gene>
    <name evidence="14" type="ORF">B2J93_1512</name>
</gene>
<keyword evidence="10" id="KW-0472">Membrane</keyword>
<dbReference type="GO" id="GO:0048288">
    <property type="term" value="P:nuclear membrane fusion involved in karyogamy"/>
    <property type="evidence" value="ECO:0007669"/>
    <property type="project" value="InterPro"/>
</dbReference>
<evidence type="ECO:0000256" key="9">
    <source>
        <dbReference type="ARBA" id="ARBA00022989"/>
    </source>
</evidence>
<dbReference type="AlphaFoldDB" id="A0A218Z335"/>
<proteinExistence type="inferred from homology"/>
<keyword evidence="5" id="KW-0415">Karyogamy</keyword>
<sequence>MKLSATYLLAVLPAIALAWSPFRHTAEVVVVATDNYQDRTVGIDDGSKFNPQELLDAYKPEIYTEALIRLKRLESKPICHRVAAQLLVNNCRSLDGINEQAYQLDSDHIQTHQIETFTAGLTVCEMEHLGLELDIPQSCSAFSSAALFEYARDHKKKLEVSHQQKDDYQHILLHKVLAQNMAEFSEGVHADLEIIRMKIKDNARASDSYLKTFFSTANQWTVKLQQAFQSASKNAENIDSRMDSIARNAHTADHMVKQFVKTVIASTAEVSANQEHALQASTTNMHSQMGEINKIMGITEESLAILSTVISDRLNPMIVSLSERQDALEEQSKSILMAVMNATEILQGHAHKLNEASRAASDINHELRQAVEHVHFWGDALILSGFDWLLRSSIPASMVLIGRCAFSTSLKSDMALGASGKLCSSTIKDASIDL</sequence>
<accession>A0A218Z335</accession>
<evidence type="ECO:0000256" key="5">
    <source>
        <dbReference type="ARBA" id="ARBA00022459"/>
    </source>
</evidence>
<keyword evidence="7 13" id="KW-0732">Signal</keyword>
<dbReference type="GO" id="GO:0031965">
    <property type="term" value="C:nuclear membrane"/>
    <property type="evidence" value="ECO:0007669"/>
    <property type="project" value="UniProtKB-SubCell"/>
</dbReference>
<protein>
    <submittedName>
        <fullName evidence="14">Uncharacterized protein</fullName>
    </submittedName>
</protein>
<keyword evidence="15" id="KW-1185">Reference proteome</keyword>
<evidence type="ECO:0000256" key="8">
    <source>
        <dbReference type="ARBA" id="ARBA00022824"/>
    </source>
</evidence>
<comment type="function">
    <text evidence="1">Required for nuclear membrane fusion during karyogamy.</text>
</comment>
<evidence type="ECO:0000313" key="15">
    <source>
        <dbReference type="Proteomes" id="UP000242519"/>
    </source>
</evidence>
<evidence type="ECO:0000256" key="4">
    <source>
        <dbReference type="ARBA" id="ARBA00010473"/>
    </source>
</evidence>
<evidence type="ECO:0000256" key="3">
    <source>
        <dbReference type="ARBA" id="ARBA00004586"/>
    </source>
</evidence>
<dbReference type="InParanoid" id="A0A218Z335"/>